<sequence length="145" mass="16075">MKVISTLALLSGLAGLALACPDGYFEDCCAEYGPTSPEELRRMTVDESIIPEGVTIAGYVCQGARGCEYYDRTPRCCKSTWKGIQTWISGHITRSGHEGAGFSAVIFELLTMGWLDHKHHYYTGDECQKIESLTEFLGARNTKQR</sequence>
<protein>
    <submittedName>
        <fullName evidence="2">Uncharacterized protein</fullName>
    </submittedName>
</protein>
<dbReference type="HOGENOM" id="CLU_1787234_0_0_1"/>
<accession>K1W6R7</accession>
<evidence type="ECO:0000313" key="2">
    <source>
        <dbReference type="EMBL" id="EKD12675.1"/>
    </source>
</evidence>
<dbReference type="EMBL" id="JH921455">
    <property type="protein sequence ID" value="EKD12675.1"/>
    <property type="molecule type" value="Genomic_DNA"/>
</dbReference>
<dbReference type="AlphaFoldDB" id="K1W6R7"/>
<dbReference type="KEGG" id="mbe:MBM_09244"/>
<feature type="chain" id="PRO_5003852722" evidence="1">
    <location>
        <begin position="20"/>
        <end position="145"/>
    </location>
</feature>
<reference evidence="2 3" key="1">
    <citation type="journal article" date="2012" name="BMC Genomics">
        <title>Sequencing the genome of Marssonina brunnea reveals fungus-poplar co-evolution.</title>
        <authorList>
            <person name="Zhu S."/>
            <person name="Cao Y.-Z."/>
            <person name="Jiang C."/>
            <person name="Tan B.-Y."/>
            <person name="Wang Z."/>
            <person name="Feng S."/>
            <person name="Zhang L."/>
            <person name="Su X.-H."/>
            <person name="Brejova B."/>
            <person name="Vinar T."/>
            <person name="Xu M."/>
            <person name="Wang M.-X."/>
            <person name="Zhang S.-G."/>
            <person name="Huang M.-R."/>
            <person name="Wu R."/>
            <person name="Zhou Y."/>
        </authorList>
    </citation>
    <scope>NUCLEOTIDE SEQUENCE [LARGE SCALE GENOMIC DNA]</scope>
    <source>
        <strain evidence="2 3">MB_m1</strain>
    </source>
</reference>
<feature type="signal peptide" evidence="1">
    <location>
        <begin position="1"/>
        <end position="19"/>
    </location>
</feature>
<name>K1W6R7_MARBU</name>
<dbReference type="InParanoid" id="K1W6R7"/>
<keyword evidence="1" id="KW-0732">Signal</keyword>
<organism evidence="2 3">
    <name type="scientific">Marssonina brunnea f. sp. multigermtubi (strain MB_m1)</name>
    <name type="common">Marssonina leaf spot fungus</name>
    <dbReference type="NCBI Taxonomy" id="1072389"/>
    <lineage>
        <taxon>Eukaryota</taxon>
        <taxon>Fungi</taxon>
        <taxon>Dikarya</taxon>
        <taxon>Ascomycota</taxon>
        <taxon>Pezizomycotina</taxon>
        <taxon>Leotiomycetes</taxon>
        <taxon>Helotiales</taxon>
        <taxon>Drepanopezizaceae</taxon>
        <taxon>Drepanopeziza</taxon>
    </lineage>
</organism>
<dbReference type="Proteomes" id="UP000006753">
    <property type="component" value="Unassembled WGS sequence"/>
</dbReference>
<dbReference type="OrthoDB" id="10455576at2759"/>
<proteinExistence type="predicted"/>
<gene>
    <name evidence="2" type="ORF">MBM_09244</name>
</gene>
<dbReference type="PROSITE" id="PS51257">
    <property type="entry name" value="PROKAR_LIPOPROTEIN"/>
    <property type="match status" value="1"/>
</dbReference>
<keyword evidence="3" id="KW-1185">Reference proteome</keyword>
<evidence type="ECO:0000313" key="3">
    <source>
        <dbReference type="Proteomes" id="UP000006753"/>
    </source>
</evidence>
<evidence type="ECO:0000256" key="1">
    <source>
        <dbReference type="SAM" id="SignalP"/>
    </source>
</evidence>